<sequence length="380" mass="41346">MSAAARDHSLGKAGCRAKAARAMRRSLPSGALLAALLAASPAGAAEPQFDFLLFPAVSWHETDPGSGPRGSTSGFAATLDLFATVESERVRFLGEWFLTQKAKEIQRLQLGWRFSGDDTLWAGRFHTPIGYWNTAYHHGTYLQTSISRPGIEEFEGGHGPLPTHFTGLLWEGSAELATGAMHYSLAAGLGPRLKERLDALDVAHPDSGHGGGAIVNVNWRPALFVSDQVGLFFGSTRLRGQADGHAHDDAPVGEHTFEQHIAGAYTNWTRGPLRITSTLTHVRGSFDHAGPSESFSSAYVQAEWSASQRLTPYARIEDSQGVEPDAEFLGRFRGFITERRLIGLRFELTPRQALTAELSSFDTLGGRGDRLALQWSAYFP</sequence>
<dbReference type="EMBL" id="JBHLTG010000004">
    <property type="protein sequence ID" value="MFC0679548.1"/>
    <property type="molecule type" value="Genomic_DNA"/>
</dbReference>
<accession>A0ABV6RRD5</accession>
<dbReference type="SUPFAM" id="SSF56935">
    <property type="entry name" value="Porins"/>
    <property type="match status" value="1"/>
</dbReference>
<reference evidence="2 3" key="1">
    <citation type="submission" date="2024-09" db="EMBL/GenBank/DDBJ databases">
        <authorList>
            <person name="Sun Q."/>
            <person name="Mori K."/>
        </authorList>
    </citation>
    <scope>NUCLEOTIDE SEQUENCE [LARGE SCALE GENOMIC DNA]</scope>
    <source>
        <strain evidence="2 3">KCTC 23076</strain>
    </source>
</reference>
<proteinExistence type="predicted"/>
<gene>
    <name evidence="2" type="ORF">ACFFGH_17060</name>
</gene>
<evidence type="ECO:0000313" key="3">
    <source>
        <dbReference type="Proteomes" id="UP001589896"/>
    </source>
</evidence>
<comment type="caution">
    <text evidence="2">The sequence shown here is derived from an EMBL/GenBank/DDBJ whole genome shotgun (WGS) entry which is preliminary data.</text>
</comment>
<name>A0ABV6RRD5_9GAMM</name>
<keyword evidence="1" id="KW-0732">Signal</keyword>
<feature type="signal peptide" evidence="1">
    <location>
        <begin position="1"/>
        <end position="44"/>
    </location>
</feature>
<protein>
    <submittedName>
        <fullName evidence="2">Uncharacterized protein</fullName>
    </submittedName>
</protein>
<keyword evidence="3" id="KW-1185">Reference proteome</keyword>
<evidence type="ECO:0000256" key="1">
    <source>
        <dbReference type="SAM" id="SignalP"/>
    </source>
</evidence>
<organism evidence="2 3">
    <name type="scientific">Lysobacter korlensis</name>
    <dbReference type="NCBI Taxonomy" id="553636"/>
    <lineage>
        <taxon>Bacteria</taxon>
        <taxon>Pseudomonadati</taxon>
        <taxon>Pseudomonadota</taxon>
        <taxon>Gammaproteobacteria</taxon>
        <taxon>Lysobacterales</taxon>
        <taxon>Lysobacteraceae</taxon>
        <taxon>Lysobacter</taxon>
    </lineage>
</organism>
<dbReference type="RefSeq" id="WP_386670441.1">
    <property type="nucleotide sequence ID" value="NZ_JBHLTG010000004.1"/>
</dbReference>
<evidence type="ECO:0000313" key="2">
    <source>
        <dbReference type="EMBL" id="MFC0679548.1"/>
    </source>
</evidence>
<dbReference type="Proteomes" id="UP001589896">
    <property type="component" value="Unassembled WGS sequence"/>
</dbReference>
<feature type="chain" id="PRO_5046476751" evidence="1">
    <location>
        <begin position="45"/>
        <end position="380"/>
    </location>
</feature>